<proteinExistence type="predicted"/>
<comment type="caution">
    <text evidence="1">The sequence shown here is derived from an EMBL/GenBank/DDBJ whole genome shotgun (WGS) entry which is preliminary data.</text>
</comment>
<dbReference type="Proteomes" id="UP000789759">
    <property type="component" value="Unassembled WGS sequence"/>
</dbReference>
<organism evidence="1 2">
    <name type="scientific">Cetraspora pellucida</name>
    <dbReference type="NCBI Taxonomy" id="1433469"/>
    <lineage>
        <taxon>Eukaryota</taxon>
        <taxon>Fungi</taxon>
        <taxon>Fungi incertae sedis</taxon>
        <taxon>Mucoromycota</taxon>
        <taxon>Glomeromycotina</taxon>
        <taxon>Glomeromycetes</taxon>
        <taxon>Diversisporales</taxon>
        <taxon>Gigasporaceae</taxon>
        <taxon>Cetraspora</taxon>
    </lineage>
</organism>
<protein>
    <submittedName>
        <fullName evidence="1">13914_t:CDS:1</fullName>
    </submittedName>
</protein>
<reference evidence="1" key="1">
    <citation type="submission" date="2021-06" db="EMBL/GenBank/DDBJ databases">
        <authorList>
            <person name="Kallberg Y."/>
            <person name="Tangrot J."/>
            <person name="Rosling A."/>
        </authorList>
    </citation>
    <scope>NUCLEOTIDE SEQUENCE</scope>
    <source>
        <strain evidence="1">FL966</strain>
    </source>
</reference>
<keyword evidence="2" id="KW-1185">Reference proteome</keyword>
<evidence type="ECO:0000313" key="1">
    <source>
        <dbReference type="EMBL" id="CAG8629205.1"/>
    </source>
</evidence>
<sequence>MKQQTLVRRNVERNSTNKCHCKNKLDLNVETNVITEEYK</sequence>
<dbReference type="EMBL" id="CAJVQA010005854">
    <property type="protein sequence ID" value="CAG8629205.1"/>
    <property type="molecule type" value="Genomic_DNA"/>
</dbReference>
<accession>A0A9N9DBL4</accession>
<gene>
    <name evidence="1" type="ORF">CPELLU_LOCUS8302</name>
</gene>
<dbReference type="AlphaFoldDB" id="A0A9N9DBL4"/>
<name>A0A9N9DBL4_9GLOM</name>
<evidence type="ECO:0000313" key="2">
    <source>
        <dbReference type="Proteomes" id="UP000789759"/>
    </source>
</evidence>